<dbReference type="SUPFAM" id="SSF54928">
    <property type="entry name" value="RNA-binding domain, RBD"/>
    <property type="match status" value="1"/>
</dbReference>
<evidence type="ECO:0000256" key="2">
    <source>
        <dbReference type="PROSITE-ProRule" id="PRU00176"/>
    </source>
</evidence>
<dbReference type="InterPro" id="IPR000504">
    <property type="entry name" value="RRM_dom"/>
</dbReference>
<evidence type="ECO:0000256" key="1">
    <source>
        <dbReference type="ARBA" id="ARBA00022884"/>
    </source>
</evidence>
<proteinExistence type="predicted"/>
<dbReference type="Gene3D" id="3.30.70.330">
    <property type="match status" value="1"/>
</dbReference>
<comment type="caution">
    <text evidence="4">The sequence shown here is derived from an EMBL/GenBank/DDBJ whole genome shotgun (WGS) entry which is preliminary data.</text>
</comment>
<dbReference type="SMART" id="SM00360">
    <property type="entry name" value="RRM"/>
    <property type="match status" value="1"/>
</dbReference>
<dbReference type="InterPro" id="IPR050886">
    <property type="entry name" value="RNA-binding_reg"/>
</dbReference>
<evidence type="ECO:0000313" key="5">
    <source>
        <dbReference type="Proteomes" id="UP001163046"/>
    </source>
</evidence>
<dbReference type="PANTHER" id="PTHR48024:SF56">
    <property type="entry name" value="HETEROGENEOUS NUCLEAR RIBONUCLEOPROTEIN A0"/>
    <property type="match status" value="1"/>
</dbReference>
<keyword evidence="1 2" id="KW-0694">RNA-binding</keyword>
<reference evidence="4" key="1">
    <citation type="submission" date="2023-01" db="EMBL/GenBank/DDBJ databases">
        <title>Genome assembly of the deep-sea coral Lophelia pertusa.</title>
        <authorList>
            <person name="Herrera S."/>
            <person name="Cordes E."/>
        </authorList>
    </citation>
    <scope>NUCLEOTIDE SEQUENCE</scope>
    <source>
        <strain evidence="4">USNM1676648</strain>
        <tissue evidence="4">Polyp</tissue>
    </source>
</reference>
<organism evidence="4 5">
    <name type="scientific">Desmophyllum pertusum</name>
    <dbReference type="NCBI Taxonomy" id="174260"/>
    <lineage>
        <taxon>Eukaryota</taxon>
        <taxon>Metazoa</taxon>
        <taxon>Cnidaria</taxon>
        <taxon>Anthozoa</taxon>
        <taxon>Hexacorallia</taxon>
        <taxon>Scleractinia</taxon>
        <taxon>Caryophylliina</taxon>
        <taxon>Caryophylliidae</taxon>
        <taxon>Desmophyllum</taxon>
    </lineage>
</organism>
<name>A0A9X0D2Z3_9CNID</name>
<dbReference type="EMBL" id="MU825885">
    <property type="protein sequence ID" value="KAJ7384686.1"/>
    <property type="molecule type" value="Genomic_DNA"/>
</dbReference>
<dbReference type="Pfam" id="PF00076">
    <property type="entry name" value="RRM_1"/>
    <property type="match status" value="1"/>
</dbReference>
<feature type="domain" description="RRM" evidence="3">
    <location>
        <begin position="6"/>
        <end position="83"/>
    </location>
</feature>
<dbReference type="OrthoDB" id="5952212at2759"/>
<dbReference type="PROSITE" id="PS50102">
    <property type="entry name" value="RRM"/>
    <property type="match status" value="1"/>
</dbReference>
<evidence type="ECO:0000313" key="4">
    <source>
        <dbReference type="EMBL" id="KAJ7384686.1"/>
    </source>
</evidence>
<keyword evidence="5" id="KW-1185">Reference proteome</keyword>
<dbReference type="GO" id="GO:0003723">
    <property type="term" value="F:RNA binding"/>
    <property type="evidence" value="ECO:0007669"/>
    <property type="project" value="UniProtKB-UniRule"/>
</dbReference>
<dbReference type="InterPro" id="IPR012677">
    <property type="entry name" value="Nucleotide-bd_a/b_plait_sf"/>
</dbReference>
<accession>A0A9X0D2Z3</accession>
<sequence>MAAKRFTLFVAKLPWTVGRVTLREHFQQYGKVKLSKVAYDLDTGRSKQYGFIEFESSEDGKRALAETSHFIDGARVKVAYQEPRQFHDQQQVKDFSEV</sequence>
<evidence type="ECO:0000259" key="3">
    <source>
        <dbReference type="PROSITE" id="PS50102"/>
    </source>
</evidence>
<dbReference type="AlphaFoldDB" id="A0A9X0D2Z3"/>
<dbReference type="PANTHER" id="PTHR48024">
    <property type="entry name" value="GEO13361P1-RELATED"/>
    <property type="match status" value="1"/>
</dbReference>
<dbReference type="Proteomes" id="UP001163046">
    <property type="component" value="Unassembled WGS sequence"/>
</dbReference>
<dbReference type="InterPro" id="IPR035979">
    <property type="entry name" value="RBD_domain_sf"/>
</dbReference>
<gene>
    <name evidence="4" type="ORF">OS493_020267</name>
</gene>
<protein>
    <recommendedName>
        <fullName evidence="3">RRM domain-containing protein</fullName>
    </recommendedName>
</protein>